<evidence type="ECO:0000256" key="2">
    <source>
        <dbReference type="ARBA" id="ARBA00022898"/>
    </source>
</evidence>
<dbReference type="Pfam" id="PF02784">
    <property type="entry name" value="Orn_Arg_deC_N"/>
    <property type="match status" value="1"/>
</dbReference>
<dbReference type="SUPFAM" id="SSF50621">
    <property type="entry name" value="Alanine racemase C-terminal domain-like"/>
    <property type="match status" value="1"/>
</dbReference>
<dbReference type="SUPFAM" id="SSF51419">
    <property type="entry name" value="PLP-binding barrel"/>
    <property type="match status" value="1"/>
</dbReference>
<evidence type="ECO:0000313" key="6">
    <source>
        <dbReference type="Proteomes" id="UP000005019"/>
    </source>
</evidence>
<protein>
    <submittedName>
        <fullName evidence="5">Ornithine/diaminopimelate/arginine decarboxylase, family 2</fullName>
    </submittedName>
</protein>
<accession>F5RFX1</accession>
<comment type="caution">
    <text evidence="5">The sequence shown here is derived from an EMBL/GenBank/DDBJ whole genome shotgun (WGS) entry which is preliminary data.</text>
</comment>
<dbReference type="STRING" id="1000565.METUNv1_03364"/>
<dbReference type="EMBL" id="AFHG01000057">
    <property type="protein sequence ID" value="EGK70459.1"/>
    <property type="molecule type" value="Genomic_DNA"/>
</dbReference>
<dbReference type="PANTHER" id="PTHR43727:SF2">
    <property type="entry name" value="GROUP IV DECARBOXYLASE"/>
    <property type="match status" value="1"/>
</dbReference>
<feature type="modified residue" description="N6-(pyridoxal phosphate)lysine" evidence="3">
    <location>
        <position position="52"/>
    </location>
</feature>
<evidence type="ECO:0000259" key="4">
    <source>
        <dbReference type="Pfam" id="PF02784"/>
    </source>
</evidence>
<name>F5RFX1_METUF</name>
<dbReference type="InterPro" id="IPR009006">
    <property type="entry name" value="Ala_racemase/Decarboxylase_C"/>
</dbReference>
<dbReference type="Gene3D" id="3.20.20.10">
    <property type="entry name" value="Alanine racemase"/>
    <property type="match status" value="1"/>
</dbReference>
<dbReference type="Proteomes" id="UP000005019">
    <property type="component" value="Unassembled WGS sequence"/>
</dbReference>
<feature type="active site" description="Proton donor" evidence="3">
    <location>
        <position position="343"/>
    </location>
</feature>
<dbReference type="eggNOG" id="COG0019">
    <property type="taxonomic scope" value="Bacteria"/>
</dbReference>
<dbReference type="PRINTS" id="PR01179">
    <property type="entry name" value="ODADCRBXLASE"/>
</dbReference>
<sequence>MSAPLTTQTLHALLARAGDTPFYAIDRAAVDERIAALRVQLPDTLQLCFAVKANPLPALLQHLATRLDGADISSAGELACARAAGFSAGHIGFTGPGKRDSELSAAIEAGVRICAESTGEIERIAAHCARLGRTARVALRANPAFAISGSRVRMSGDSFFGIASEDLPDAIALLRSHGLPFAGLHYYCASRLLDATEIVALHDHCTGEALAICARAGVALPWLNLGGGFGVPVAADERALDFAPVAENLHALDARLRAAHPDARLALEPGRYLVAEAGHYVCRVIDRKSVRGRTWLIVDGGAHQHLQATLQPDRLQPANFPMTLHPQAATDEREVVSIAGPLCAPFDVLARDIELPRARPGDLLVVHCSGAYGASASPVNFLGHPPPAELLF</sequence>
<dbReference type="InterPro" id="IPR000183">
    <property type="entry name" value="Orn/DAP/Arg_de-COase"/>
</dbReference>
<comment type="cofactor">
    <cofactor evidence="1 3">
        <name>pyridoxal 5'-phosphate</name>
        <dbReference type="ChEBI" id="CHEBI:597326"/>
    </cofactor>
</comment>
<keyword evidence="6" id="KW-1185">Reference proteome</keyword>
<dbReference type="InterPro" id="IPR022644">
    <property type="entry name" value="De-COase2_N"/>
</dbReference>
<proteinExistence type="predicted"/>
<dbReference type="GO" id="GO:0008836">
    <property type="term" value="F:diaminopimelate decarboxylase activity"/>
    <property type="evidence" value="ECO:0007669"/>
    <property type="project" value="TreeGrafter"/>
</dbReference>
<organism evidence="5 6">
    <name type="scientific">Methyloversatilis universalis (strain ATCC BAA-1314 / DSM 25237 / JCM 13912 / CCUG 52030 / FAM5)</name>
    <dbReference type="NCBI Taxonomy" id="1000565"/>
    <lineage>
        <taxon>Bacteria</taxon>
        <taxon>Pseudomonadati</taxon>
        <taxon>Pseudomonadota</taxon>
        <taxon>Betaproteobacteria</taxon>
        <taxon>Nitrosomonadales</taxon>
        <taxon>Sterolibacteriaceae</taxon>
        <taxon>Methyloversatilis</taxon>
    </lineage>
</organism>
<dbReference type="GO" id="GO:0009089">
    <property type="term" value="P:lysine biosynthetic process via diaminopimelate"/>
    <property type="evidence" value="ECO:0007669"/>
    <property type="project" value="TreeGrafter"/>
</dbReference>
<evidence type="ECO:0000313" key="5">
    <source>
        <dbReference type="EMBL" id="EGK70459.1"/>
    </source>
</evidence>
<dbReference type="AlphaFoldDB" id="F5RFX1"/>
<keyword evidence="2 3" id="KW-0663">Pyridoxal phosphate</keyword>
<feature type="domain" description="Orn/DAP/Arg decarboxylase 2 N-terminal" evidence="4">
    <location>
        <begin position="28"/>
        <end position="275"/>
    </location>
</feature>
<dbReference type="PANTHER" id="PTHR43727">
    <property type="entry name" value="DIAMINOPIMELATE DECARBOXYLASE"/>
    <property type="match status" value="1"/>
</dbReference>
<evidence type="ECO:0000256" key="1">
    <source>
        <dbReference type="ARBA" id="ARBA00001933"/>
    </source>
</evidence>
<dbReference type="InterPro" id="IPR029066">
    <property type="entry name" value="PLP-binding_barrel"/>
</dbReference>
<dbReference type="OrthoDB" id="9802147at2"/>
<dbReference type="Gene3D" id="2.40.37.10">
    <property type="entry name" value="Lyase, Ornithine Decarboxylase, Chain A, domain 1"/>
    <property type="match status" value="1"/>
</dbReference>
<reference evidence="5 6" key="1">
    <citation type="journal article" date="2011" name="J. Bacteriol.">
        <title>Genome sequence of Methyloversatilis universalis FAM5T, a methylotrophic representative of the order Rhodocyclales.</title>
        <authorList>
            <person name="Kittichotirat W."/>
            <person name="Good N.M."/>
            <person name="Hall R."/>
            <person name="Bringel F."/>
            <person name="Lajus A."/>
            <person name="Medigue C."/>
            <person name="Smalley N.E."/>
            <person name="Beck D."/>
            <person name="Bumgarner R."/>
            <person name="Vuilleumier S."/>
            <person name="Kalyuzhnaya M.G."/>
        </authorList>
    </citation>
    <scope>NUCLEOTIDE SEQUENCE [LARGE SCALE GENOMIC DNA]</scope>
    <source>
        <strain evidence="6">ATCC BAA-1314 / JCM 13912 / FAM5</strain>
    </source>
</reference>
<gene>
    <name evidence="5" type="ORF">METUNv1_03364</name>
</gene>
<evidence type="ECO:0000256" key="3">
    <source>
        <dbReference type="PIRSR" id="PIRSR600183-50"/>
    </source>
</evidence>
<dbReference type="RefSeq" id="WP_008063727.1">
    <property type="nucleotide sequence ID" value="NZ_AFHG01000057.1"/>
</dbReference>